<dbReference type="Proteomes" id="UP000008064">
    <property type="component" value="Unassembled WGS sequence"/>
</dbReference>
<gene>
    <name evidence="4" type="ORF">SERLADRAFT_454894</name>
</gene>
<evidence type="ECO:0008006" key="5">
    <source>
        <dbReference type="Google" id="ProtNLM"/>
    </source>
</evidence>
<keyword evidence="2" id="KW-0472">Membrane</keyword>
<dbReference type="HOGENOM" id="CLU_037358_2_0_1"/>
<dbReference type="PANTHER" id="PTHR13593">
    <property type="match status" value="1"/>
</dbReference>
<evidence type="ECO:0000256" key="3">
    <source>
        <dbReference type="SAM" id="SignalP"/>
    </source>
</evidence>
<keyword evidence="2" id="KW-0812">Transmembrane</keyword>
<dbReference type="GO" id="GO:0008081">
    <property type="term" value="F:phosphoric diester hydrolase activity"/>
    <property type="evidence" value="ECO:0007669"/>
    <property type="project" value="InterPro"/>
</dbReference>
<feature type="compositionally biased region" description="Low complexity" evidence="1">
    <location>
        <begin position="330"/>
        <end position="343"/>
    </location>
</feature>
<dbReference type="GO" id="GO:0006629">
    <property type="term" value="P:lipid metabolic process"/>
    <property type="evidence" value="ECO:0007669"/>
    <property type="project" value="InterPro"/>
</dbReference>
<dbReference type="SUPFAM" id="SSF51695">
    <property type="entry name" value="PLC-like phosphodiesterases"/>
    <property type="match status" value="1"/>
</dbReference>
<organism>
    <name type="scientific">Serpula lacrymans var. lacrymans (strain S7.9)</name>
    <name type="common">Dry rot fungus</name>
    <dbReference type="NCBI Taxonomy" id="578457"/>
    <lineage>
        <taxon>Eukaryota</taxon>
        <taxon>Fungi</taxon>
        <taxon>Dikarya</taxon>
        <taxon>Basidiomycota</taxon>
        <taxon>Agaricomycotina</taxon>
        <taxon>Agaricomycetes</taxon>
        <taxon>Agaricomycetidae</taxon>
        <taxon>Boletales</taxon>
        <taxon>Coniophorineae</taxon>
        <taxon>Serpulaceae</taxon>
        <taxon>Serpula</taxon>
    </lineage>
</organism>
<dbReference type="EMBL" id="GL945428">
    <property type="protein sequence ID" value="EGO30594.1"/>
    <property type="molecule type" value="Genomic_DNA"/>
</dbReference>
<feature type="region of interest" description="Disordered" evidence="1">
    <location>
        <begin position="323"/>
        <end position="343"/>
    </location>
</feature>
<dbReference type="KEGG" id="sla:SERLADRAFT_454894"/>
<accession>F8NEG0</accession>
<dbReference type="GeneID" id="18817097"/>
<dbReference type="AlphaFoldDB" id="F8NEG0"/>
<dbReference type="PANTHER" id="PTHR13593:SF140">
    <property type="entry name" value="PLC-LIKE PHOSPHODIESTERASE"/>
    <property type="match status" value="1"/>
</dbReference>
<dbReference type="InterPro" id="IPR051057">
    <property type="entry name" value="PI-PLC_domain"/>
</dbReference>
<feature type="chain" id="PRO_5003375615" description="PLC-like phosphodiesterase" evidence="3">
    <location>
        <begin position="27"/>
        <end position="369"/>
    </location>
</feature>
<evidence type="ECO:0000256" key="2">
    <source>
        <dbReference type="SAM" id="Phobius"/>
    </source>
</evidence>
<proteinExistence type="predicted"/>
<protein>
    <recommendedName>
        <fullName evidence="5">PLC-like phosphodiesterase</fullName>
    </recommendedName>
</protein>
<sequence>MFSSSRAVRVVVSFLSLSVSLPYTLASPAQGNINRRASVCNGHAELCNRSFGNVTFVGAHDSYAVGINSIAANQDYNITQQLNDGIRMLQMQAHNLSGVIQLCHTTCGLYNGGPLSTYLGTVKTWLDANPNEVLSLLIVNSDDFPPTAYDSIFKSVGLDTMSYAPTSAVTPATQWPTLGSLIDSGKRLLTFMDASADFTSVPYIIDEFTNIWESPYDVFTLPFDCSVNRTKGDSSTEMYLINHFFDQLILGQPAPDPDQANQTNAVNGTGSLGAQVATCVADYGRNPNFMLVDFYEYGGGSVFQVAATANNVTYNPSTPIAAPIPQGVNTSPGSGSSPGSQSTGDGSVMLPAVWIMLATVLFGTYCVLL</sequence>
<keyword evidence="3" id="KW-0732">Signal</keyword>
<feature type="signal peptide" evidence="3">
    <location>
        <begin position="1"/>
        <end position="26"/>
    </location>
</feature>
<keyword evidence="2" id="KW-1133">Transmembrane helix</keyword>
<feature type="transmembrane region" description="Helical" evidence="2">
    <location>
        <begin position="348"/>
        <end position="368"/>
    </location>
</feature>
<dbReference type="OrthoDB" id="7984201at2759"/>
<dbReference type="RefSeq" id="XP_007312478.1">
    <property type="nucleotide sequence ID" value="XM_007312416.1"/>
</dbReference>
<dbReference type="Pfam" id="PF26146">
    <property type="entry name" value="PI-PLC_X"/>
    <property type="match status" value="1"/>
</dbReference>
<evidence type="ECO:0000313" key="4">
    <source>
        <dbReference type="EMBL" id="EGO30594.1"/>
    </source>
</evidence>
<name>F8NEG0_SERL9</name>
<reference evidence="4" key="1">
    <citation type="submission" date="2011-04" db="EMBL/GenBank/DDBJ databases">
        <title>Evolution of plant cell wall degrading machinery underlies the functional diversity of forest fungi.</title>
        <authorList>
            <consortium name="US DOE Joint Genome Institute (JGI-PGF)"/>
            <person name="Eastwood D.C."/>
            <person name="Floudas D."/>
            <person name="Binder M."/>
            <person name="Majcherczyk A."/>
            <person name="Schneider P."/>
            <person name="Aerts A."/>
            <person name="Asiegbu F.O."/>
            <person name="Baker S.E."/>
            <person name="Barry K."/>
            <person name="Bendiksby M."/>
            <person name="Blumentritt M."/>
            <person name="Coutinho P.M."/>
            <person name="Cullen D."/>
            <person name="Cullen D."/>
            <person name="Gathman A."/>
            <person name="Goodell B."/>
            <person name="Henrissat B."/>
            <person name="Ihrmark K."/>
            <person name="Kauserud H."/>
            <person name="Kohler A."/>
            <person name="LaButti K."/>
            <person name="Lapidus A."/>
            <person name="Lavin J.L."/>
            <person name="Lee Y.-H."/>
            <person name="Lindquist E."/>
            <person name="Lilly W."/>
            <person name="Lucas S."/>
            <person name="Morin E."/>
            <person name="Murat C."/>
            <person name="Oguiza J.A."/>
            <person name="Park J."/>
            <person name="Pisabarro A.G."/>
            <person name="Riley R."/>
            <person name="Rosling A."/>
            <person name="Salamov A."/>
            <person name="Schmidt O."/>
            <person name="Schmutz J."/>
            <person name="Skrede I."/>
            <person name="Stenlid J."/>
            <person name="Wiebenga A."/>
            <person name="Xie X."/>
            <person name="Kues U."/>
            <person name="Hibbett D.S."/>
            <person name="Hoffmeister D."/>
            <person name="Hogberg N."/>
            <person name="Martin F."/>
            <person name="Grigoriev I.V."/>
            <person name="Watkinson S.C."/>
        </authorList>
    </citation>
    <scope>NUCLEOTIDE SEQUENCE</scope>
    <source>
        <strain evidence="4">S7.9</strain>
    </source>
</reference>
<evidence type="ECO:0000256" key="1">
    <source>
        <dbReference type="SAM" id="MobiDB-lite"/>
    </source>
</evidence>
<dbReference type="InterPro" id="IPR017946">
    <property type="entry name" value="PLC-like_Pdiesterase_TIM-brl"/>
</dbReference>
<dbReference type="Gene3D" id="3.20.20.190">
    <property type="entry name" value="Phosphatidylinositol (PI) phosphodiesterase"/>
    <property type="match status" value="1"/>
</dbReference>